<dbReference type="OrthoDB" id="2290605at2759"/>
<feature type="compositionally biased region" description="Polar residues" evidence="2">
    <location>
        <begin position="505"/>
        <end position="514"/>
    </location>
</feature>
<dbReference type="InterPro" id="IPR016024">
    <property type="entry name" value="ARM-type_fold"/>
</dbReference>
<feature type="region of interest" description="Disordered" evidence="2">
    <location>
        <begin position="165"/>
        <end position="200"/>
    </location>
</feature>
<feature type="region of interest" description="Disordered" evidence="2">
    <location>
        <begin position="505"/>
        <end position="534"/>
    </location>
</feature>
<protein>
    <recommendedName>
        <fullName evidence="3">W2 domain-containing protein</fullName>
    </recommendedName>
</protein>
<comment type="caution">
    <text evidence="4">The sequence shown here is derived from an EMBL/GenBank/DDBJ whole genome shotgun (WGS) entry which is preliminary data.</text>
</comment>
<feature type="domain" description="W2" evidence="3">
    <location>
        <begin position="560"/>
        <end position="754"/>
    </location>
</feature>
<keyword evidence="1" id="KW-0175">Coiled coil</keyword>
<feature type="compositionally biased region" description="Acidic residues" evidence="2">
    <location>
        <begin position="900"/>
        <end position="915"/>
    </location>
</feature>
<proteinExistence type="predicted"/>
<gene>
    <name evidence="4" type="ORF">BGW38_002334</name>
</gene>
<dbReference type="Proteomes" id="UP000780801">
    <property type="component" value="Unassembled WGS sequence"/>
</dbReference>
<feature type="compositionally biased region" description="Acidic residues" evidence="2">
    <location>
        <begin position="747"/>
        <end position="778"/>
    </location>
</feature>
<evidence type="ECO:0000256" key="2">
    <source>
        <dbReference type="SAM" id="MobiDB-lite"/>
    </source>
</evidence>
<reference evidence="4" key="1">
    <citation type="journal article" date="2020" name="Fungal Divers.">
        <title>Resolving the Mortierellaceae phylogeny through synthesis of multi-gene phylogenetics and phylogenomics.</title>
        <authorList>
            <person name="Vandepol N."/>
            <person name="Liber J."/>
            <person name="Desiro A."/>
            <person name="Na H."/>
            <person name="Kennedy M."/>
            <person name="Barry K."/>
            <person name="Grigoriev I.V."/>
            <person name="Miller A.N."/>
            <person name="O'Donnell K."/>
            <person name="Stajich J.E."/>
            <person name="Bonito G."/>
        </authorList>
    </citation>
    <scope>NUCLEOTIDE SEQUENCE</scope>
    <source>
        <strain evidence="4">KOD1015</strain>
    </source>
</reference>
<sequence>MSNSIAKAPLLVLTQQQQQQQFLHRHQHPHQPHQLTQHPHLLSPSPYGSYSSYTQGSPMLPSGLQQQQQQQRPMQRRSPSNGSSSNHRSNDKHQHYHQQQQQHQFDRHYRPHGQQYYSFSNPTQSMVRRSYHTSNPATVTGRAVGSATAKAVTAEASAVTLSPGDDIAQVSSCSSPPTTGNVSTSTPASPSQDKLSEQQPNQQELMLLGREAQSYHPETDSPRLSVEMSLASLRSHVVPGLDMTEFGLKESSDYDTADADDDDKGLFGSDSNDTDSALDADADADADVEADTDDNPAGMDRRSRRKQSMQRLLAKNRTLKSSLAQAKADLVSERHNRAVIDQIYLKIRKDLSSKIDSLRMELDQKTLELEEVRQKSASTSSYKIGYNSSPYSLSSIGGVMLHHSSLTEAQDDYDEFYFDKPSSCSWPKTTADQDSALYHSSVGDQDSSASNETGILEEDIDEYIHEPKVSSLEFIEEELVLKNEKHDDEKEKKVTFLSPVETTATVASSDSSKAANLDRDGYDSDGSDSDNDEAPCTMMEILMKKERSQSPEDDVQDTPADANETFESMAEKFLHQALCAKFTPARTILQLDDLLLKYDATVDRLVGVLSAETMKWWECSRLEAGGPSSGGWGARPATLPETGEAVTAKELIELRFKGIFVPLLLNYVPSHVEQLLLLEKLEQSALTSDRWTRNHVAQLMALYKFDVLEAEAIVEWWQQLKEPAGVFGHGHGLRSLSSKFVAWLEDEDDDSDDDDESDDESDDSEDDEVDEDEEEKEEEKDTQRESVNGNVIVGLDSIKKRRAEEIVLGNKRSELETLRQLDCDLKEDEELMVIRSDDGIDDEADERASTTCLLERIEETDRERRISFSTNNVIISREEAARAYLDQCVEDREKEQSTDGQDEDGDVDEEEGSSE</sequence>
<feature type="coiled-coil region" evidence="1">
    <location>
        <begin position="309"/>
        <end position="375"/>
    </location>
</feature>
<dbReference type="GO" id="GO:0005085">
    <property type="term" value="F:guanyl-nucleotide exchange factor activity"/>
    <property type="evidence" value="ECO:0007669"/>
    <property type="project" value="TreeGrafter"/>
</dbReference>
<feature type="compositionally biased region" description="Low complexity" evidence="2">
    <location>
        <begin position="32"/>
        <end position="87"/>
    </location>
</feature>
<feature type="compositionally biased region" description="Acidic residues" evidence="2">
    <location>
        <begin position="253"/>
        <end position="263"/>
    </location>
</feature>
<evidence type="ECO:0000313" key="4">
    <source>
        <dbReference type="EMBL" id="KAF9580856.1"/>
    </source>
</evidence>
<dbReference type="Gene3D" id="1.25.40.180">
    <property type="match status" value="1"/>
</dbReference>
<feature type="region of interest" description="Disordered" evidence="2">
    <location>
        <begin position="747"/>
        <end position="788"/>
    </location>
</feature>
<dbReference type="GO" id="GO:0003743">
    <property type="term" value="F:translation initiation factor activity"/>
    <property type="evidence" value="ECO:0007669"/>
    <property type="project" value="TreeGrafter"/>
</dbReference>
<dbReference type="GO" id="GO:0031369">
    <property type="term" value="F:translation initiation factor binding"/>
    <property type="evidence" value="ECO:0007669"/>
    <property type="project" value="TreeGrafter"/>
</dbReference>
<feature type="region of interest" description="Disordered" evidence="2">
    <location>
        <begin position="17"/>
        <end position="106"/>
    </location>
</feature>
<dbReference type="EMBL" id="JAABOA010001806">
    <property type="protein sequence ID" value="KAF9580856.1"/>
    <property type="molecule type" value="Genomic_DNA"/>
</dbReference>
<dbReference type="InterPro" id="IPR051956">
    <property type="entry name" value="eIF2B_epsilon"/>
</dbReference>
<feature type="compositionally biased region" description="Acidic residues" evidence="2">
    <location>
        <begin position="272"/>
        <end position="294"/>
    </location>
</feature>
<dbReference type="Pfam" id="PF02020">
    <property type="entry name" value="W2"/>
    <property type="match status" value="1"/>
</dbReference>
<organism evidence="4 5">
    <name type="scientific">Lunasporangiospora selenospora</name>
    <dbReference type="NCBI Taxonomy" id="979761"/>
    <lineage>
        <taxon>Eukaryota</taxon>
        <taxon>Fungi</taxon>
        <taxon>Fungi incertae sedis</taxon>
        <taxon>Mucoromycota</taxon>
        <taxon>Mortierellomycotina</taxon>
        <taxon>Mortierellomycetes</taxon>
        <taxon>Mortierellales</taxon>
        <taxon>Mortierellaceae</taxon>
        <taxon>Lunasporangiospora</taxon>
    </lineage>
</organism>
<dbReference type="SMART" id="SM00515">
    <property type="entry name" value="eIF5C"/>
    <property type="match status" value="1"/>
</dbReference>
<dbReference type="GO" id="GO:0005851">
    <property type="term" value="C:eukaryotic translation initiation factor 2B complex"/>
    <property type="evidence" value="ECO:0007669"/>
    <property type="project" value="TreeGrafter"/>
</dbReference>
<feature type="region of interest" description="Disordered" evidence="2">
    <location>
        <begin position="886"/>
        <end position="915"/>
    </location>
</feature>
<dbReference type="PANTHER" id="PTHR45887">
    <property type="entry name" value="TRANSLATION INITIATION FACTOR EIF-2B SUBUNIT EPSILON"/>
    <property type="match status" value="1"/>
</dbReference>
<dbReference type="PANTHER" id="PTHR45887:SF1">
    <property type="entry name" value="TRANSLATION INITIATION FACTOR EIF-2B SUBUNIT EPSILON"/>
    <property type="match status" value="1"/>
</dbReference>
<dbReference type="PROSITE" id="PS51363">
    <property type="entry name" value="W2"/>
    <property type="match status" value="1"/>
</dbReference>
<evidence type="ECO:0000256" key="1">
    <source>
        <dbReference type="SAM" id="Coils"/>
    </source>
</evidence>
<feature type="compositionally biased region" description="Polar residues" evidence="2">
    <location>
        <begin position="169"/>
        <end position="200"/>
    </location>
</feature>
<dbReference type="SUPFAM" id="SSF48371">
    <property type="entry name" value="ARM repeat"/>
    <property type="match status" value="1"/>
</dbReference>
<name>A0A9P6KDG5_9FUNG</name>
<feature type="region of interest" description="Disordered" evidence="2">
    <location>
        <begin position="252"/>
        <end position="309"/>
    </location>
</feature>
<evidence type="ECO:0000313" key="5">
    <source>
        <dbReference type="Proteomes" id="UP000780801"/>
    </source>
</evidence>
<accession>A0A9P6KDG5</accession>
<evidence type="ECO:0000259" key="3">
    <source>
        <dbReference type="PROSITE" id="PS51363"/>
    </source>
</evidence>
<dbReference type="InterPro" id="IPR003307">
    <property type="entry name" value="W2_domain"/>
</dbReference>
<keyword evidence="5" id="KW-1185">Reference proteome</keyword>
<dbReference type="AlphaFoldDB" id="A0A9P6KDG5"/>
<feature type="compositionally biased region" description="Acidic residues" evidence="2">
    <location>
        <begin position="523"/>
        <end position="533"/>
    </location>
</feature>